<dbReference type="GO" id="GO:0003700">
    <property type="term" value="F:DNA-binding transcription factor activity"/>
    <property type="evidence" value="ECO:0007669"/>
    <property type="project" value="TreeGrafter"/>
</dbReference>
<dbReference type="InterPro" id="IPR028082">
    <property type="entry name" value="Peripla_BP_I"/>
</dbReference>
<organism evidence="5">
    <name type="scientific">uncultured Nocardioides sp</name>
    <dbReference type="NCBI Taxonomy" id="198441"/>
    <lineage>
        <taxon>Bacteria</taxon>
        <taxon>Bacillati</taxon>
        <taxon>Actinomycetota</taxon>
        <taxon>Actinomycetes</taxon>
        <taxon>Propionibacteriales</taxon>
        <taxon>Nocardioidaceae</taxon>
        <taxon>Nocardioides</taxon>
        <taxon>environmental samples</taxon>
    </lineage>
</organism>
<dbReference type="Pfam" id="PF00356">
    <property type="entry name" value="LacI"/>
    <property type="match status" value="1"/>
</dbReference>
<dbReference type="SUPFAM" id="SSF47413">
    <property type="entry name" value="lambda repressor-like DNA-binding domains"/>
    <property type="match status" value="1"/>
</dbReference>
<evidence type="ECO:0000259" key="4">
    <source>
        <dbReference type="PROSITE" id="PS50932"/>
    </source>
</evidence>
<evidence type="ECO:0000256" key="2">
    <source>
        <dbReference type="ARBA" id="ARBA00023125"/>
    </source>
</evidence>
<keyword evidence="3" id="KW-0804">Transcription</keyword>
<dbReference type="EMBL" id="CADCUM010000125">
    <property type="protein sequence ID" value="CAA9404170.1"/>
    <property type="molecule type" value="Genomic_DNA"/>
</dbReference>
<dbReference type="InterPro" id="IPR046335">
    <property type="entry name" value="LacI/GalR-like_sensor"/>
</dbReference>
<sequence length="343" mass="36492">MTQLRPAASTAPTLDEVARVAGVSRATASRAVNGGSRVSASAQQAVDEAVRTLGYVPNRAARTLVTRRTESVAIVVPEPDDRVFSDPFFAGTLRGVNDVLAEREIQLVLLMARHGAEEERLLRYLSHRHVDGAVVVSHHRDDRLAAAMARIGLPCVFGGRPFDESTGVPYVDVDDVAGGREATRHLIEVGRRRIGTIAGPADMTAGVDRLTGWRQAMDEAGLATDAVVHGDFTELGGRAAAEDLLAAHPDLDGLVVASDLMARGALQVAAAHGRRVPDDLAVVGYDDLGVAEATTPPLTTVRQPVHEMAERATRMLLEQIDNGGIGDAVRLIIPPSLVRRQSS</sequence>
<dbReference type="InterPro" id="IPR010982">
    <property type="entry name" value="Lambda_DNA-bd_dom_sf"/>
</dbReference>
<protein>
    <submittedName>
        <fullName evidence="5">Transcriptional regulator, LacI family</fullName>
    </submittedName>
</protein>
<dbReference type="InterPro" id="IPR000843">
    <property type="entry name" value="HTH_LacI"/>
</dbReference>
<dbReference type="CDD" id="cd01392">
    <property type="entry name" value="HTH_LacI"/>
    <property type="match status" value="1"/>
</dbReference>
<dbReference type="AlphaFoldDB" id="A0A6J4P217"/>
<name>A0A6J4P217_9ACTN</name>
<evidence type="ECO:0000256" key="1">
    <source>
        <dbReference type="ARBA" id="ARBA00023015"/>
    </source>
</evidence>
<dbReference type="GO" id="GO:0000976">
    <property type="term" value="F:transcription cis-regulatory region binding"/>
    <property type="evidence" value="ECO:0007669"/>
    <property type="project" value="TreeGrafter"/>
</dbReference>
<dbReference type="PANTHER" id="PTHR30146:SF109">
    <property type="entry name" value="HTH-TYPE TRANSCRIPTIONAL REGULATOR GALS"/>
    <property type="match status" value="1"/>
</dbReference>
<evidence type="ECO:0000256" key="3">
    <source>
        <dbReference type="ARBA" id="ARBA00023163"/>
    </source>
</evidence>
<dbReference type="PROSITE" id="PS50932">
    <property type="entry name" value="HTH_LACI_2"/>
    <property type="match status" value="1"/>
</dbReference>
<dbReference type="Gene3D" id="3.40.50.2300">
    <property type="match status" value="2"/>
</dbReference>
<keyword evidence="1" id="KW-0805">Transcription regulation</keyword>
<dbReference type="PROSITE" id="PS00356">
    <property type="entry name" value="HTH_LACI_1"/>
    <property type="match status" value="1"/>
</dbReference>
<dbReference type="CDD" id="cd06267">
    <property type="entry name" value="PBP1_LacI_sugar_binding-like"/>
    <property type="match status" value="1"/>
</dbReference>
<keyword evidence="2" id="KW-0238">DNA-binding</keyword>
<accession>A0A6J4P217</accession>
<reference evidence="5" key="1">
    <citation type="submission" date="2020-02" db="EMBL/GenBank/DDBJ databases">
        <authorList>
            <person name="Meier V. D."/>
        </authorList>
    </citation>
    <scope>NUCLEOTIDE SEQUENCE</scope>
    <source>
        <strain evidence="5">AVDCRST_MAG32</strain>
    </source>
</reference>
<dbReference type="SUPFAM" id="SSF53822">
    <property type="entry name" value="Periplasmic binding protein-like I"/>
    <property type="match status" value="1"/>
</dbReference>
<proteinExistence type="predicted"/>
<gene>
    <name evidence="5" type="ORF">AVDCRST_MAG32-3158</name>
</gene>
<dbReference type="Gene3D" id="1.10.260.40">
    <property type="entry name" value="lambda repressor-like DNA-binding domains"/>
    <property type="match status" value="1"/>
</dbReference>
<dbReference type="Pfam" id="PF13377">
    <property type="entry name" value="Peripla_BP_3"/>
    <property type="match status" value="1"/>
</dbReference>
<dbReference type="SMART" id="SM00354">
    <property type="entry name" value="HTH_LACI"/>
    <property type="match status" value="1"/>
</dbReference>
<evidence type="ECO:0000313" key="5">
    <source>
        <dbReference type="EMBL" id="CAA9404170.1"/>
    </source>
</evidence>
<dbReference type="PANTHER" id="PTHR30146">
    <property type="entry name" value="LACI-RELATED TRANSCRIPTIONAL REPRESSOR"/>
    <property type="match status" value="1"/>
</dbReference>
<feature type="domain" description="HTH lacI-type" evidence="4">
    <location>
        <begin position="12"/>
        <end position="66"/>
    </location>
</feature>